<sequence>MLIVLVCRRDESGGGRRDESGGGRRDESGGGRSDESGGGRSDESGGGRRDESGGRRDESGGRRDEAGGGKGPYCVFRSGVHPLGNFLQKIGMQLLRAVPAKRYEKEVTWYVSCYSQKGKREVHQFLAAYPDFKIRNFKVIRSKVMNEKSKRDRLVKKMESNQ</sequence>
<dbReference type="GeneID" id="115927300"/>
<dbReference type="EnsemblMetazoa" id="XM_030974409">
    <property type="protein sequence ID" value="XP_030830269"/>
    <property type="gene ID" value="LOC115919860"/>
</dbReference>
<reference evidence="3" key="1">
    <citation type="submission" date="2015-02" db="EMBL/GenBank/DDBJ databases">
        <title>Genome sequencing for Strongylocentrotus purpuratus.</title>
        <authorList>
            <person name="Murali S."/>
            <person name="Liu Y."/>
            <person name="Vee V."/>
            <person name="English A."/>
            <person name="Wang M."/>
            <person name="Skinner E."/>
            <person name="Han Y."/>
            <person name="Muzny D.M."/>
            <person name="Worley K.C."/>
            <person name="Gibbs R.A."/>
        </authorList>
    </citation>
    <scope>NUCLEOTIDE SEQUENCE</scope>
</reference>
<reference evidence="2" key="2">
    <citation type="submission" date="2021-01" db="UniProtKB">
        <authorList>
            <consortium name="EnsemblMetazoa"/>
        </authorList>
    </citation>
    <scope>IDENTIFICATION</scope>
</reference>
<protein>
    <submittedName>
        <fullName evidence="2">Uncharacterized protein</fullName>
    </submittedName>
</protein>
<evidence type="ECO:0000313" key="2">
    <source>
        <dbReference type="EnsemblMetazoa" id="XP_030830269"/>
    </source>
</evidence>
<proteinExistence type="predicted"/>
<dbReference type="RefSeq" id="XP_030848919.1">
    <property type="nucleotide sequence ID" value="XM_030993059.1"/>
</dbReference>
<dbReference type="GeneID" id="115919860"/>
<dbReference type="AlphaFoldDB" id="A0A7M7N4A4"/>
<dbReference type="KEGG" id="spu:115919860"/>
<feature type="region of interest" description="Disordered" evidence="1">
    <location>
        <begin position="7"/>
        <end position="71"/>
    </location>
</feature>
<evidence type="ECO:0000313" key="3">
    <source>
        <dbReference type="Proteomes" id="UP000007110"/>
    </source>
</evidence>
<feature type="compositionally biased region" description="Basic and acidic residues" evidence="1">
    <location>
        <begin position="7"/>
        <end position="67"/>
    </location>
</feature>
<dbReference type="Proteomes" id="UP000007110">
    <property type="component" value="Unassembled WGS sequence"/>
</dbReference>
<dbReference type="EnsemblMetazoa" id="XM_030993059">
    <property type="protein sequence ID" value="XP_030848919"/>
    <property type="gene ID" value="LOC115927300"/>
</dbReference>
<evidence type="ECO:0000256" key="1">
    <source>
        <dbReference type="SAM" id="MobiDB-lite"/>
    </source>
</evidence>
<organism evidence="2 3">
    <name type="scientific">Strongylocentrotus purpuratus</name>
    <name type="common">Purple sea urchin</name>
    <dbReference type="NCBI Taxonomy" id="7668"/>
    <lineage>
        <taxon>Eukaryota</taxon>
        <taxon>Metazoa</taxon>
        <taxon>Echinodermata</taxon>
        <taxon>Eleutherozoa</taxon>
        <taxon>Echinozoa</taxon>
        <taxon>Echinoidea</taxon>
        <taxon>Euechinoidea</taxon>
        <taxon>Echinacea</taxon>
        <taxon>Camarodonta</taxon>
        <taxon>Echinidea</taxon>
        <taxon>Strongylocentrotidae</taxon>
        <taxon>Strongylocentrotus</taxon>
    </lineage>
</organism>
<accession>A0A7M7N4A4</accession>
<dbReference type="RefSeq" id="XP_030830269.1">
    <property type="nucleotide sequence ID" value="XM_030974409.1"/>
</dbReference>
<name>A0A7M7N4A4_STRPU</name>
<keyword evidence="3" id="KW-1185">Reference proteome</keyword>